<dbReference type="STRING" id="455432.AWN90_32965"/>
<accession>A0A164MKS4</accession>
<keyword evidence="1" id="KW-1133">Transmembrane helix</keyword>
<dbReference type="AlphaFoldDB" id="A0A164MKS4"/>
<comment type="caution">
    <text evidence="2">The sequence shown here is derived from an EMBL/GenBank/DDBJ whole genome shotgun (WGS) entry which is preliminary data.</text>
</comment>
<dbReference type="RefSeq" id="WP_067590820.1">
    <property type="nucleotide sequence ID" value="NZ_JABMCZ010000001.1"/>
</dbReference>
<evidence type="ECO:0000313" key="3">
    <source>
        <dbReference type="Proteomes" id="UP000076512"/>
    </source>
</evidence>
<keyword evidence="1" id="KW-0812">Transmembrane</keyword>
<keyword evidence="1" id="KW-0472">Membrane</keyword>
<protein>
    <submittedName>
        <fullName evidence="2">Uncharacterized protein</fullName>
    </submittedName>
</protein>
<evidence type="ECO:0000313" key="2">
    <source>
        <dbReference type="EMBL" id="KZM73446.1"/>
    </source>
</evidence>
<feature type="transmembrane region" description="Helical" evidence="1">
    <location>
        <begin position="46"/>
        <end position="66"/>
    </location>
</feature>
<reference evidence="2 3" key="1">
    <citation type="submission" date="2016-04" db="EMBL/GenBank/DDBJ databases">
        <authorList>
            <person name="Evans L.H."/>
            <person name="Alamgir A."/>
            <person name="Owens N."/>
            <person name="Weber N.D."/>
            <person name="Virtaneva K."/>
            <person name="Barbian K."/>
            <person name="Babar A."/>
            <person name="Rosenke K."/>
        </authorList>
    </citation>
    <scope>NUCLEOTIDE SEQUENCE [LARGE SCALE GENOMIC DNA]</scope>
    <source>
        <strain evidence="2 3">IFM 0406</strain>
    </source>
</reference>
<dbReference type="OrthoDB" id="3874262at2"/>
<sequence length="127" mass="13518">MEITDNITQGAFGKTKVLVATYGALNLALLVVVVVLAVTGHEVSSFMWGRTGGVLVSAAVTYRLSVMAAQGHRSAYRRVRIISIVMPIVIIALDCIPGALPLWFAAIQIASGLSLASINLVRERAVR</sequence>
<organism evidence="2 3">
    <name type="scientific">Nocardia terpenica</name>
    <dbReference type="NCBI Taxonomy" id="455432"/>
    <lineage>
        <taxon>Bacteria</taxon>
        <taxon>Bacillati</taxon>
        <taxon>Actinomycetota</taxon>
        <taxon>Actinomycetes</taxon>
        <taxon>Mycobacteriales</taxon>
        <taxon>Nocardiaceae</taxon>
        <taxon>Nocardia</taxon>
    </lineage>
</organism>
<feature type="transmembrane region" description="Helical" evidence="1">
    <location>
        <begin position="17"/>
        <end position="40"/>
    </location>
</feature>
<feature type="transmembrane region" description="Helical" evidence="1">
    <location>
        <begin position="102"/>
        <end position="121"/>
    </location>
</feature>
<gene>
    <name evidence="2" type="ORF">AWN90_32965</name>
</gene>
<dbReference type="EMBL" id="LWGR01000007">
    <property type="protein sequence ID" value="KZM73446.1"/>
    <property type="molecule type" value="Genomic_DNA"/>
</dbReference>
<evidence type="ECO:0000256" key="1">
    <source>
        <dbReference type="SAM" id="Phobius"/>
    </source>
</evidence>
<feature type="transmembrane region" description="Helical" evidence="1">
    <location>
        <begin position="78"/>
        <end position="96"/>
    </location>
</feature>
<name>A0A164MKS4_9NOCA</name>
<proteinExistence type="predicted"/>
<dbReference type="Proteomes" id="UP000076512">
    <property type="component" value="Unassembled WGS sequence"/>
</dbReference>
<keyword evidence="3" id="KW-1185">Reference proteome</keyword>